<dbReference type="SMART" id="SM00212">
    <property type="entry name" value="UBCc"/>
    <property type="match status" value="1"/>
</dbReference>
<dbReference type="PROSITE" id="PS50127">
    <property type="entry name" value="UBC_2"/>
    <property type="match status" value="1"/>
</dbReference>
<dbReference type="EMBL" id="JABEVY010000156">
    <property type="protein sequence ID" value="KAF5246013.1"/>
    <property type="molecule type" value="Genomic_DNA"/>
</dbReference>
<feature type="domain" description="UBC core" evidence="2">
    <location>
        <begin position="6"/>
        <end position="150"/>
    </location>
</feature>
<reference evidence="3 4" key="1">
    <citation type="journal article" date="2020" name="BMC Genomics">
        <title>Correction to: Identification and distribution of gene clusters required for synthesis of sphingolipid metabolism inhibitors in diverse species of the filamentous fungus Fusarium.</title>
        <authorList>
            <person name="Kim H.S."/>
            <person name="Lohmar J.M."/>
            <person name="Busman M."/>
            <person name="Brown D.W."/>
            <person name="Naumann T.A."/>
            <person name="Divon H.H."/>
            <person name="Lysoe E."/>
            <person name="Uhlig S."/>
            <person name="Proctor R.H."/>
        </authorList>
    </citation>
    <scope>NUCLEOTIDE SEQUENCE [LARGE SCALE GENOMIC DNA]</scope>
    <source>
        <strain evidence="3 4">NRRL 25214</strain>
    </source>
</reference>
<dbReference type="Pfam" id="PF00179">
    <property type="entry name" value="UQ_con"/>
    <property type="match status" value="1"/>
</dbReference>
<evidence type="ECO:0000313" key="3">
    <source>
        <dbReference type="EMBL" id="KAF5246013.1"/>
    </source>
</evidence>
<organism evidence="3 4">
    <name type="scientific">Fusarium anthophilum</name>
    <dbReference type="NCBI Taxonomy" id="48485"/>
    <lineage>
        <taxon>Eukaryota</taxon>
        <taxon>Fungi</taxon>
        <taxon>Dikarya</taxon>
        <taxon>Ascomycota</taxon>
        <taxon>Pezizomycotina</taxon>
        <taxon>Sordariomycetes</taxon>
        <taxon>Hypocreomycetidae</taxon>
        <taxon>Hypocreales</taxon>
        <taxon>Nectriaceae</taxon>
        <taxon>Fusarium</taxon>
        <taxon>Fusarium fujikuroi species complex</taxon>
    </lineage>
</organism>
<dbReference type="SUPFAM" id="SSF46934">
    <property type="entry name" value="UBA-like"/>
    <property type="match status" value="1"/>
</dbReference>
<proteinExistence type="predicted"/>
<dbReference type="InterPro" id="IPR000608">
    <property type="entry name" value="UBC"/>
</dbReference>
<evidence type="ECO:0000259" key="2">
    <source>
        <dbReference type="PROSITE" id="PS50127"/>
    </source>
</evidence>
<dbReference type="InterPro" id="IPR009060">
    <property type="entry name" value="UBA-like_sf"/>
</dbReference>
<dbReference type="InterPro" id="IPR050113">
    <property type="entry name" value="Ub_conjugating_enzyme"/>
</dbReference>
<keyword evidence="1" id="KW-0833">Ubl conjugation pathway</keyword>
<dbReference type="AlphaFoldDB" id="A0A8H4ZFY5"/>
<gene>
    <name evidence="3" type="ORF">FANTH_7103</name>
</gene>
<dbReference type="InterPro" id="IPR016135">
    <property type="entry name" value="UBQ-conjugating_enzyme/RWD"/>
</dbReference>
<comment type="caution">
    <text evidence="3">The sequence shown here is derived from an EMBL/GenBank/DDBJ whole genome shotgun (WGS) entry which is preliminary data.</text>
</comment>
<name>A0A8H4ZFY5_9HYPO</name>
<evidence type="ECO:0000313" key="4">
    <source>
        <dbReference type="Proteomes" id="UP000573603"/>
    </source>
</evidence>
<sequence length="217" mass="23759">MASMDSGVRRLAKEIADCQASGVDLCSSDPNDLARLNAPLPIPADTPYFGGTYTINILVPGNYPFAKPSMKFSQMIYHPNVFRETGEIAPGALGSWDPTHTIKITLDTVVQLLQHPDPNFPVNEEANTLFLSNNPAFRERAQDWAVEYAGAPAAEIDSASYGGYNRKLIDPYIDAGYDKAAVVEAFKYCGIDRNNGQDYTLEEAYQGDILARLSDAE</sequence>
<keyword evidence="4" id="KW-1185">Reference proteome</keyword>
<evidence type="ECO:0000256" key="1">
    <source>
        <dbReference type="ARBA" id="ARBA00022786"/>
    </source>
</evidence>
<dbReference type="Proteomes" id="UP000573603">
    <property type="component" value="Unassembled WGS sequence"/>
</dbReference>
<accession>A0A8H4ZFY5</accession>
<dbReference type="SUPFAM" id="SSF54495">
    <property type="entry name" value="UBC-like"/>
    <property type="match status" value="1"/>
</dbReference>
<dbReference type="Gene3D" id="3.10.110.10">
    <property type="entry name" value="Ubiquitin Conjugating Enzyme"/>
    <property type="match status" value="1"/>
</dbReference>
<dbReference type="PANTHER" id="PTHR24067">
    <property type="entry name" value="UBIQUITIN-CONJUGATING ENZYME E2"/>
    <property type="match status" value="1"/>
</dbReference>
<protein>
    <recommendedName>
        <fullName evidence="2">UBC core domain-containing protein</fullName>
    </recommendedName>
</protein>